<dbReference type="Proteomes" id="UP000000305">
    <property type="component" value="Unassembled WGS sequence"/>
</dbReference>
<dbReference type="AlphaFoldDB" id="E9HU06"/>
<accession>E9HU06</accession>
<reference evidence="1 2" key="1">
    <citation type="journal article" date="2011" name="Science">
        <title>The ecoresponsive genome of Daphnia pulex.</title>
        <authorList>
            <person name="Colbourne J.K."/>
            <person name="Pfrender M.E."/>
            <person name="Gilbert D."/>
            <person name="Thomas W.K."/>
            <person name="Tucker A."/>
            <person name="Oakley T.H."/>
            <person name="Tokishita S."/>
            <person name="Aerts A."/>
            <person name="Arnold G.J."/>
            <person name="Basu M.K."/>
            <person name="Bauer D.J."/>
            <person name="Caceres C.E."/>
            <person name="Carmel L."/>
            <person name="Casola C."/>
            <person name="Choi J.H."/>
            <person name="Detter J.C."/>
            <person name="Dong Q."/>
            <person name="Dusheyko S."/>
            <person name="Eads B.D."/>
            <person name="Frohlich T."/>
            <person name="Geiler-Samerotte K.A."/>
            <person name="Gerlach D."/>
            <person name="Hatcher P."/>
            <person name="Jogdeo S."/>
            <person name="Krijgsveld J."/>
            <person name="Kriventseva E.V."/>
            <person name="Kultz D."/>
            <person name="Laforsch C."/>
            <person name="Lindquist E."/>
            <person name="Lopez J."/>
            <person name="Manak J.R."/>
            <person name="Muller J."/>
            <person name="Pangilinan J."/>
            <person name="Patwardhan R.P."/>
            <person name="Pitluck S."/>
            <person name="Pritham E.J."/>
            <person name="Rechtsteiner A."/>
            <person name="Rho M."/>
            <person name="Rogozin I.B."/>
            <person name="Sakarya O."/>
            <person name="Salamov A."/>
            <person name="Schaack S."/>
            <person name="Shapiro H."/>
            <person name="Shiga Y."/>
            <person name="Skalitzky C."/>
            <person name="Smith Z."/>
            <person name="Souvorov A."/>
            <person name="Sung W."/>
            <person name="Tang Z."/>
            <person name="Tsuchiya D."/>
            <person name="Tu H."/>
            <person name="Vos H."/>
            <person name="Wang M."/>
            <person name="Wolf Y.I."/>
            <person name="Yamagata H."/>
            <person name="Yamada T."/>
            <person name="Ye Y."/>
            <person name="Shaw J.R."/>
            <person name="Andrews J."/>
            <person name="Crease T.J."/>
            <person name="Tang H."/>
            <person name="Lucas S.M."/>
            <person name="Robertson H.M."/>
            <person name="Bork P."/>
            <person name="Koonin E.V."/>
            <person name="Zdobnov E.M."/>
            <person name="Grigoriev I.V."/>
            <person name="Lynch M."/>
            <person name="Boore J.L."/>
        </authorList>
    </citation>
    <scope>NUCLEOTIDE SEQUENCE [LARGE SCALE GENOMIC DNA]</scope>
</reference>
<proteinExistence type="predicted"/>
<dbReference type="HOGENOM" id="CLU_3108494_0_0_1"/>
<name>E9HU06_DAPPU</name>
<dbReference type="KEGG" id="dpx:DAPPUDRAFT_265806"/>
<organism evidence="1 2">
    <name type="scientific">Daphnia pulex</name>
    <name type="common">Water flea</name>
    <dbReference type="NCBI Taxonomy" id="6669"/>
    <lineage>
        <taxon>Eukaryota</taxon>
        <taxon>Metazoa</taxon>
        <taxon>Ecdysozoa</taxon>
        <taxon>Arthropoda</taxon>
        <taxon>Crustacea</taxon>
        <taxon>Branchiopoda</taxon>
        <taxon>Diplostraca</taxon>
        <taxon>Cladocera</taxon>
        <taxon>Anomopoda</taxon>
        <taxon>Daphniidae</taxon>
        <taxon>Daphnia</taxon>
    </lineage>
</organism>
<evidence type="ECO:0000313" key="2">
    <source>
        <dbReference type="Proteomes" id="UP000000305"/>
    </source>
</evidence>
<dbReference type="EMBL" id="GL732793">
    <property type="protein sequence ID" value="EFX64774.1"/>
    <property type="molecule type" value="Genomic_DNA"/>
</dbReference>
<dbReference type="InParanoid" id="E9HU06"/>
<gene>
    <name evidence="1" type="ORF">DAPPUDRAFT_265806</name>
</gene>
<evidence type="ECO:0000313" key="1">
    <source>
        <dbReference type="EMBL" id="EFX64774.1"/>
    </source>
</evidence>
<sequence>MEAAGSAVSVNTGKPFQIMRREERITEAATPMELCVLGDDAKKERGLPTNS</sequence>
<protein>
    <submittedName>
        <fullName evidence="1">Uncharacterized protein</fullName>
    </submittedName>
</protein>
<keyword evidence="2" id="KW-1185">Reference proteome</keyword>